<sequence>MRFGFCNAPPSSLRGSLQYPATLPCCDALIILRSSRTMTNTATYIGTRVMSAYTWQTTLDTVQTSNAFMCMEC</sequence>
<dbReference type="AlphaFoldDB" id="A0AAV6K6D1"/>
<evidence type="ECO:0000313" key="1">
    <source>
        <dbReference type="EMBL" id="KAG5547980.1"/>
    </source>
</evidence>
<keyword evidence="2" id="KW-1185">Reference proteome</keyword>
<name>A0AAV6K6D1_9ERIC</name>
<proteinExistence type="predicted"/>
<dbReference type="EMBL" id="JACTNZ010000005">
    <property type="protein sequence ID" value="KAG5547980.1"/>
    <property type="molecule type" value="Genomic_DNA"/>
</dbReference>
<comment type="caution">
    <text evidence="1">The sequence shown here is derived from an EMBL/GenBank/DDBJ whole genome shotgun (WGS) entry which is preliminary data.</text>
</comment>
<accession>A0AAV6K6D1</accession>
<reference evidence="1" key="1">
    <citation type="submission" date="2020-08" db="EMBL/GenBank/DDBJ databases">
        <title>Plant Genome Project.</title>
        <authorList>
            <person name="Zhang R.-G."/>
        </authorList>
    </citation>
    <scope>NUCLEOTIDE SEQUENCE</scope>
    <source>
        <strain evidence="1">WSP0</strain>
        <tissue evidence="1">Leaf</tissue>
    </source>
</reference>
<evidence type="ECO:0000313" key="2">
    <source>
        <dbReference type="Proteomes" id="UP000823749"/>
    </source>
</evidence>
<gene>
    <name evidence="1" type="ORF">RHGRI_013612</name>
</gene>
<protein>
    <submittedName>
        <fullName evidence="1">Uncharacterized protein</fullName>
    </submittedName>
</protein>
<dbReference type="Proteomes" id="UP000823749">
    <property type="component" value="Chromosome 5"/>
</dbReference>
<organism evidence="1 2">
    <name type="scientific">Rhododendron griersonianum</name>
    <dbReference type="NCBI Taxonomy" id="479676"/>
    <lineage>
        <taxon>Eukaryota</taxon>
        <taxon>Viridiplantae</taxon>
        <taxon>Streptophyta</taxon>
        <taxon>Embryophyta</taxon>
        <taxon>Tracheophyta</taxon>
        <taxon>Spermatophyta</taxon>
        <taxon>Magnoliopsida</taxon>
        <taxon>eudicotyledons</taxon>
        <taxon>Gunneridae</taxon>
        <taxon>Pentapetalae</taxon>
        <taxon>asterids</taxon>
        <taxon>Ericales</taxon>
        <taxon>Ericaceae</taxon>
        <taxon>Ericoideae</taxon>
        <taxon>Rhodoreae</taxon>
        <taxon>Rhododendron</taxon>
    </lineage>
</organism>